<dbReference type="Gene3D" id="3.30.420.10">
    <property type="entry name" value="Ribonuclease H-like superfamily/Ribonuclease H"/>
    <property type="match status" value="1"/>
</dbReference>
<dbReference type="EMBL" id="ANJA01000176">
    <property type="protein sequence ID" value="ETO85323.1"/>
    <property type="molecule type" value="Genomic_DNA"/>
</dbReference>
<dbReference type="OrthoDB" id="112314at2759"/>
<reference evidence="1 2" key="1">
    <citation type="submission" date="2013-11" db="EMBL/GenBank/DDBJ databases">
        <title>The Genome Sequence of Phytophthora parasitica P1976.</title>
        <authorList>
            <consortium name="The Broad Institute Genomics Platform"/>
            <person name="Russ C."/>
            <person name="Tyler B."/>
            <person name="Panabieres F."/>
            <person name="Shan W."/>
            <person name="Tripathy S."/>
            <person name="Grunwald N."/>
            <person name="Machado M."/>
            <person name="Johnson C.S."/>
            <person name="Walker B."/>
            <person name="Young S."/>
            <person name="Zeng Q."/>
            <person name="Gargeya S."/>
            <person name="Fitzgerald M."/>
            <person name="Haas B."/>
            <person name="Abouelleil A."/>
            <person name="Allen A.W."/>
            <person name="Alvarado L."/>
            <person name="Arachchi H.M."/>
            <person name="Berlin A.M."/>
            <person name="Chapman S.B."/>
            <person name="Gainer-Dewar J."/>
            <person name="Goldberg J."/>
            <person name="Griggs A."/>
            <person name="Gujja S."/>
            <person name="Hansen M."/>
            <person name="Howarth C."/>
            <person name="Imamovic A."/>
            <person name="Ireland A."/>
            <person name="Larimer J."/>
            <person name="McCowan C."/>
            <person name="Murphy C."/>
            <person name="Pearson M."/>
            <person name="Poon T.W."/>
            <person name="Priest M."/>
            <person name="Roberts A."/>
            <person name="Saif S."/>
            <person name="Shea T."/>
            <person name="Sisk P."/>
            <person name="Sykes S."/>
            <person name="Wortman J."/>
            <person name="Nusbaum C."/>
            <person name="Birren B."/>
        </authorList>
    </citation>
    <scope>NUCLEOTIDE SEQUENCE [LARGE SCALE GENOMIC DNA]</scope>
    <source>
        <strain evidence="1 2">P1976</strain>
    </source>
</reference>
<dbReference type="GO" id="GO:0003676">
    <property type="term" value="F:nucleic acid binding"/>
    <property type="evidence" value="ECO:0007669"/>
    <property type="project" value="InterPro"/>
</dbReference>
<proteinExistence type="predicted"/>
<gene>
    <name evidence="1" type="ORF">F444_00921</name>
</gene>
<protein>
    <submittedName>
        <fullName evidence="1">Uncharacterized protein</fullName>
    </submittedName>
</protein>
<comment type="caution">
    <text evidence="1">The sequence shown here is derived from an EMBL/GenBank/DDBJ whole genome shotgun (WGS) entry which is preliminary data.</text>
</comment>
<dbReference type="InterPro" id="IPR036397">
    <property type="entry name" value="RNaseH_sf"/>
</dbReference>
<dbReference type="EMBL" id="ANJA01000176">
    <property type="protein sequence ID" value="ETO85321.1"/>
    <property type="molecule type" value="Genomic_DNA"/>
</dbReference>
<dbReference type="AlphaFoldDB" id="A0A081B2G1"/>
<dbReference type="PANTHER" id="PTHR47169">
    <property type="entry name" value="OS01G0541250 PROTEIN"/>
    <property type="match status" value="1"/>
</dbReference>
<sequence>MVSQPPRPPDMNVLDVGSFHSLQSLQYKAPTFPTDGQIAAVKAAFAKISVYTLDKCFLTLQKLVGKIIACKGGKNYSLPRVRKQHIHNGVIRMPLPVDVAVVDAGFRQLSQPQWTT</sequence>
<accession>A0A081B2G1</accession>
<evidence type="ECO:0000313" key="1">
    <source>
        <dbReference type="EMBL" id="ETO85322.1"/>
    </source>
</evidence>
<dbReference type="Proteomes" id="UP000028582">
    <property type="component" value="Unassembled WGS sequence"/>
</dbReference>
<organism evidence="1 2">
    <name type="scientific">Phytophthora nicotianae P1976</name>
    <dbReference type="NCBI Taxonomy" id="1317066"/>
    <lineage>
        <taxon>Eukaryota</taxon>
        <taxon>Sar</taxon>
        <taxon>Stramenopiles</taxon>
        <taxon>Oomycota</taxon>
        <taxon>Peronosporomycetes</taxon>
        <taxon>Peronosporales</taxon>
        <taxon>Peronosporaceae</taxon>
        <taxon>Phytophthora</taxon>
    </lineage>
</organism>
<evidence type="ECO:0000313" key="2">
    <source>
        <dbReference type="Proteomes" id="UP000028582"/>
    </source>
</evidence>
<name>A0A081B2G1_PHYNI</name>
<dbReference type="EMBL" id="ANJA01000176">
    <property type="protein sequence ID" value="ETO85322.1"/>
    <property type="molecule type" value="Genomic_DNA"/>
</dbReference>
<dbReference type="EMBL" id="ANJA01000176">
    <property type="protein sequence ID" value="ETO85324.1"/>
    <property type="molecule type" value="Genomic_DNA"/>
</dbReference>